<gene>
    <name evidence="1" type="ORF">A4U43_C03F22710</name>
</gene>
<proteinExistence type="predicted"/>
<dbReference type="Gramene" id="ONK75992">
    <property type="protein sequence ID" value="ONK75992"/>
    <property type="gene ID" value="A4U43_C03F22710"/>
</dbReference>
<protein>
    <submittedName>
        <fullName evidence="1">Uncharacterized protein</fullName>
    </submittedName>
</protein>
<organism evidence="1 2">
    <name type="scientific">Asparagus officinalis</name>
    <name type="common">Garden asparagus</name>
    <dbReference type="NCBI Taxonomy" id="4686"/>
    <lineage>
        <taxon>Eukaryota</taxon>
        <taxon>Viridiplantae</taxon>
        <taxon>Streptophyta</taxon>
        <taxon>Embryophyta</taxon>
        <taxon>Tracheophyta</taxon>
        <taxon>Spermatophyta</taxon>
        <taxon>Magnoliopsida</taxon>
        <taxon>Liliopsida</taxon>
        <taxon>Asparagales</taxon>
        <taxon>Asparagaceae</taxon>
        <taxon>Asparagoideae</taxon>
        <taxon>Asparagus</taxon>
    </lineage>
</organism>
<name>A0A5P1FD06_ASPOF</name>
<evidence type="ECO:0000313" key="2">
    <source>
        <dbReference type="Proteomes" id="UP000243459"/>
    </source>
</evidence>
<keyword evidence="2" id="KW-1185">Reference proteome</keyword>
<accession>A0A5P1FD06</accession>
<dbReference type="Proteomes" id="UP000243459">
    <property type="component" value="Chromosome 3"/>
</dbReference>
<dbReference type="AlphaFoldDB" id="A0A5P1FD06"/>
<dbReference type="EMBL" id="CM007383">
    <property type="protein sequence ID" value="ONK75992.1"/>
    <property type="molecule type" value="Genomic_DNA"/>
</dbReference>
<sequence>MPRLIFTRKQTLKRKEKKIAKNFVSNTKRYIYLHSSFQCYGPIGFIPEDLQLLIAPLHPYIIRSPSTNSVSEVVPEPCELSSHKNNAMHYLGFTSPHLQQQQLFLTPRRRRRIVSKLCS</sequence>
<reference evidence="2" key="1">
    <citation type="journal article" date="2017" name="Nat. Commun.">
        <title>The asparagus genome sheds light on the origin and evolution of a young Y chromosome.</title>
        <authorList>
            <person name="Harkess A."/>
            <person name="Zhou J."/>
            <person name="Xu C."/>
            <person name="Bowers J.E."/>
            <person name="Van der Hulst R."/>
            <person name="Ayyampalayam S."/>
            <person name="Mercati F."/>
            <person name="Riccardi P."/>
            <person name="McKain M.R."/>
            <person name="Kakrana A."/>
            <person name="Tang H."/>
            <person name="Ray J."/>
            <person name="Groenendijk J."/>
            <person name="Arikit S."/>
            <person name="Mathioni S.M."/>
            <person name="Nakano M."/>
            <person name="Shan H."/>
            <person name="Telgmann-Rauber A."/>
            <person name="Kanno A."/>
            <person name="Yue Z."/>
            <person name="Chen H."/>
            <person name="Li W."/>
            <person name="Chen Y."/>
            <person name="Xu X."/>
            <person name="Zhang Y."/>
            <person name="Luo S."/>
            <person name="Chen H."/>
            <person name="Gao J."/>
            <person name="Mao Z."/>
            <person name="Pires J.C."/>
            <person name="Luo M."/>
            <person name="Kudrna D."/>
            <person name="Wing R.A."/>
            <person name="Meyers B.C."/>
            <person name="Yi K."/>
            <person name="Kong H."/>
            <person name="Lavrijsen P."/>
            <person name="Sunseri F."/>
            <person name="Falavigna A."/>
            <person name="Ye Y."/>
            <person name="Leebens-Mack J.H."/>
            <person name="Chen G."/>
        </authorList>
    </citation>
    <scope>NUCLEOTIDE SEQUENCE [LARGE SCALE GENOMIC DNA]</scope>
    <source>
        <strain evidence="2">cv. DH0086</strain>
    </source>
</reference>
<evidence type="ECO:0000313" key="1">
    <source>
        <dbReference type="EMBL" id="ONK75992.1"/>
    </source>
</evidence>